<dbReference type="STRING" id="202789.GCA_001457435_01244"/>
<keyword evidence="10" id="KW-1185">Reference proteome</keyword>
<dbReference type="HOGENOM" id="CLU_133067_1_2_11"/>
<evidence type="ECO:0008006" key="11">
    <source>
        <dbReference type="Google" id="ProtNLM"/>
    </source>
</evidence>
<proteinExistence type="inferred from homology"/>
<feature type="transmembrane region" description="Helical" evidence="8">
    <location>
        <begin position="33"/>
        <end position="50"/>
    </location>
</feature>
<dbReference type="AlphaFoldDB" id="K9EVV3"/>
<accession>K9EVV3</accession>
<evidence type="ECO:0000256" key="1">
    <source>
        <dbReference type="ARBA" id="ARBA00004651"/>
    </source>
</evidence>
<comment type="caution">
    <text evidence="9">The sequence shown here is derived from an EMBL/GenBank/DDBJ whole genome shotgun (WGS) entry which is preliminary data.</text>
</comment>
<keyword evidence="2" id="KW-0813">Transport</keyword>
<evidence type="ECO:0000256" key="4">
    <source>
        <dbReference type="ARBA" id="ARBA00022692"/>
    </source>
</evidence>
<keyword evidence="5 8" id="KW-1133">Transmembrane helix</keyword>
<keyword evidence="4 7" id="KW-0812">Transmembrane</keyword>
<name>K9EVV3_9ACTO</name>
<dbReference type="Pfam" id="PF00893">
    <property type="entry name" value="Multi_Drug_Res"/>
    <property type="match status" value="1"/>
</dbReference>
<dbReference type="PATRIC" id="fig|883066.3.peg.916"/>
<dbReference type="Gene3D" id="1.10.3730.20">
    <property type="match status" value="1"/>
</dbReference>
<feature type="transmembrane region" description="Helical" evidence="8">
    <location>
        <begin position="82"/>
        <end position="103"/>
    </location>
</feature>
<evidence type="ECO:0000313" key="9">
    <source>
        <dbReference type="EMBL" id="EKU95117.1"/>
    </source>
</evidence>
<dbReference type="InterPro" id="IPR037185">
    <property type="entry name" value="EmrE-like"/>
</dbReference>
<evidence type="ECO:0000313" key="10">
    <source>
        <dbReference type="Proteomes" id="UP000009888"/>
    </source>
</evidence>
<dbReference type="eggNOG" id="COG2076">
    <property type="taxonomic scope" value="Bacteria"/>
</dbReference>
<reference evidence="9 10" key="1">
    <citation type="submission" date="2012-09" db="EMBL/GenBank/DDBJ databases">
        <title>The Genome Sequence of Actinobaculum massiliae ACS-171-V-COL2.</title>
        <authorList>
            <consortium name="The Broad Institute Genome Sequencing Platform"/>
            <person name="Earl A."/>
            <person name="Ward D."/>
            <person name="Feldgarden M."/>
            <person name="Gevers D."/>
            <person name="Saerens B."/>
            <person name="Vaneechoutte M."/>
            <person name="Walker B."/>
            <person name="Young S.K."/>
            <person name="Zeng Q."/>
            <person name="Gargeya S."/>
            <person name="Fitzgerald M."/>
            <person name="Haas B."/>
            <person name="Abouelleil A."/>
            <person name="Alvarado L."/>
            <person name="Arachchi H.M."/>
            <person name="Berlin A."/>
            <person name="Chapman S.B."/>
            <person name="Goldberg J."/>
            <person name="Griggs A."/>
            <person name="Gujja S."/>
            <person name="Hansen M."/>
            <person name="Howarth C."/>
            <person name="Imamovic A."/>
            <person name="Larimer J."/>
            <person name="McCowen C."/>
            <person name="Montmayeur A."/>
            <person name="Murphy C."/>
            <person name="Neiman D."/>
            <person name="Pearson M."/>
            <person name="Priest M."/>
            <person name="Roberts A."/>
            <person name="Saif S."/>
            <person name="Shea T."/>
            <person name="Sisk P."/>
            <person name="Sykes S."/>
            <person name="Wortman J."/>
            <person name="Nusbaum C."/>
            <person name="Birren B."/>
        </authorList>
    </citation>
    <scope>NUCLEOTIDE SEQUENCE [LARGE SCALE GENOMIC DNA]</scope>
    <source>
        <strain evidence="10">ACS-171-V-Col2</strain>
    </source>
</reference>
<dbReference type="RefSeq" id="WP_007001084.1">
    <property type="nucleotide sequence ID" value="NZ_JH992955.1"/>
</dbReference>
<keyword evidence="6 8" id="KW-0472">Membrane</keyword>
<evidence type="ECO:0000256" key="8">
    <source>
        <dbReference type="SAM" id="Phobius"/>
    </source>
</evidence>
<gene>
    <name evidence="9" type="ORF">HMPREF9233_00878</name>
</gene>
<dbReference type="InterPro" id="IPR045324">
    <property type="entry name" value="Small_multidrug_res"/>
</dbReference>
<evidence type="ECO:0000256" key="6">
    <source>
        <dbReference type="ARBA" id="ARBA00023136"/>
    </source>
</evidence>
<dbReference type="GO" id="GO:0005886">
    <property type="term" value="C:plasma membrane"/>
    <property type="evidence" value="ECO:0007669"/>
    <property type="project" value="UniProtKB-SubCell"/>
</dbReference>
<dbReference type="EMBL" id="AGWL01000005">
    <property type="protein sequence ID" value="EKU95117.1"/>
    <property type="molecule type" value="Genomic_DNA"/>
</dbReference>
<dbReference type="GO" id="GO:0022857">
    <property type="term" value="F:transmembrane transporter activity"/>
    <property type="evidence" value="ECO:0007669"/>
    <property type="project" value="InterPro"/>
</dbReference>
<dbReference type="InterPro" id="IPR000390">
    <property type="entry name" value="Small_drug/metabolite_transptr"/>
</dbReference>
<organism evidence="9 10">
    <name type="scientific">Actinobaculum massiliense ACS-171-V-Col2</name>
    <dbReference type="NCBI Taxonomy" id="883066"/>
    <lineage>
        <taxon>Bacteria</taxon>
        <taxon>Bacillati</taxon>
        <taxon>Actinomycetota</taxon>
        <taxon>Actinomycetes</taxon>
        <taxon>Actinomycetales</taxon>
        <taxon>Actinomycetaceae</taxon>
        <taxon>Actinobaculum</taxon>
    </lineage>
</organism>
<dbReference type="PANTHER" id="PTHR30561">
    <property type="entry name" value="SMR FAMILY PROTON-DEPENDENT DRUG EFFLUX TRANSPORTER SUGE"/>
    <property type="match status" value="1"/>
</dbReference>
<keyword evidence="3" id="KW-1003">Cell membrane</keyword>
<dbReference type="PANTHER" id="PTHR30561:SF0">
    <property type="entry name" value="GUANIDINIUM EXPORTER"/>
    <property type="match status" value="1"/>
</dbReference>
<feature type="transmembrane region" description="Helical" evidence="8">
    <location>
        <begin position="57"/>
        <end position="76"/>
    </location>
</feature>
<dbReference type="Proteomes" id="UP000009888">
    <property type="component" value="Unassembled WGS sequence"/>
</dbReference>
<sequence>MPWVVLLASAVLEAVWATALGQSNGFSELAPTLVFVIAMVGSVWGLSHAIQEIPLGTAYAVWTGVGAALTVTYAVITQSETLNPAKAVFLAGIILAVVGLQLADRGKQPKDGERRG</sequence>
<evidence type="ECO:0000256" key="5">
    <source>
        <dbReference type="ARBA" id="ARBA00022989"/>
    </source>
</evidence>
<evidence type="ECO:0000256" key="3">
    <source>
        <dbReference type="ARBA" id="ARBA00022475"/>
    </source>
</evidence>
<dbReference type="SUPFAM" id="SSF103481">
    <property type="entry name" value="Multidrug resistance efflux transporter EmrE"/>
    <property type="match status" value="1"/>
</dbReference>
<comment type="subcellular location">
    <subcellularLocation>
        <location evidence="1 7">Cell membrane</location>
        <topology evidence="1 7">Multi-pass membrane protein</topology>
    </subcellularLocation>
</comment>
<comment type="similarity">
    <text evidence="7">Belongs to the drug/metabolite transporter (DMT) superfamily. Small multidrug resistance (SMR) (TC 2.A.7.1) family.</text>
</comment>
<protein>
    <recommendedName>
        <fullName evidence="11">Quaternary ammonium compound-resistance protein sugE</fullName>
    </recommendedName>
</protein>
<evidence type="ECO:0000256" key="2">
    <source>
        <dbReference type="ARBA" id="ARBA00022448"/>
    </source>
</evidence>
<evidence type="ECO:0000256" key="7">
    <source>
        <dbReference type="RuleBase" id="RU003942"/>
    </source>
</evidence>